<comment type="caution">
    <text evidence="2">The sequence shown here is derived from an EMBL/GenBank/DDBJ whole genome shotgun (WGS) entry which is preliminary data.</text>
</comment>
<evidence type="ECO:0000256" key="1">
    <source>
        <dbReference type="SAM" id="Coils"/>
    </source>
</evidence>
<dbReference type="GO" id="GO:0006313">
    <property type="term" value="P:DNA transposition"/>
    <property type="evidence" value="ECO:0007669"/>
    <property type="project" value="InterPro"/>
</dbReference>
<dbReference type="InterPro" id="IPR009057">
    <property type="entry name" value="Homeodomain-like_sf"/>
</dbReference>
<sequence>MKRIPRRTFTAEFKAEAIKLVTEQKLTHAEVSKKLDIGTKSIRTWIEQQSRGELKASLGADKLTADQLRIRELERELAIAKMERDILKKATAYFAKESK</sequence>
<accession>A0A1B7VG28</accession>
<feature type="coiled-coil region" evidence="1">
    <location>
        <begin position="63"/>
        <end position="90"/>
    </location>
</feature>
<dbReference type="AlphaFoldDB" id="A0A1B7VG28"/>
<evidence type="ECO:0000313" key="3">
    <source>
        <dbReference type="Proteomes" id="UP000092382"/>
    </source>
</evidence>
<dbReference type="Gene3D" id="1.10.10.60">
    <property type="entry name" value="Homeodomain-like"/>
    <property type="match status" value="1"/>
</dbReference>
<dbReference type="GO" id="GO:0003677">
    <property type="term" value="F:DNA binding"/>
    <property type="evidence" value="ECO:0007669"/>
    <property type="project" value="InterPro"/>
</dbReference>
<dbReference type="GO" id="GO:0004803">
    <property type="term" value="F:transposase activity"/>
    <property type="evidence" value="ECO:0007669"/>
    <property type="project" value="InterPro"/>
</dbReference>
<keyword evidence="1" id="KW-0175">Coiled coil</keyword>
<evidence type="ECO:0008006" key="4">
    <source>
        <dbReference type="Google" id="ProtNLM"/>
    </source>
</evidence>
<dbReference type="Pfam" id="PF01527">
    <property type="entry name" value="HTH_Tnp_1"/>
    <property type="match status" value="1"/>
</dbReference>
<dbReference type="InterPro" id="IPR002514">
    <property type="entry name" value="Transposase_8"/>
</dbReference>
<organism evidence="2 3">
    <name type="scientific">Aphanizomenon flos-aquae LD13</name>
    <dbReference type="NCBI Taxonomy" id="1710894"/>
    <lineage>
        <taxon>Bacteria</taxon>
        <taxon>Bacillati</taxon>
        <taxon>Cyanobacteriota</taxon>
        <taxon>Cyanophyceae</taxon>
        <taxon>Nostocales</taxon>
        <taxon>Aphanizomenonaceae</taxon>
        <taxon>Aphanizomenon</taxon>
    </lineage>
</organism>
<dbReference type="PATRIC" id="fig|1710894.3.peg.1775"/>
<evidence type="ECO:0000313" key="2">
    <source>
        <dbReference type="EMBL" id="OBQ16149.1"/>
    </source>
</evidence>
<protein>
    <recommendedName>
        <fullName evidence="4">Transposase</fullName>
    </recommendedName>
</protein>
<dbReference type="EMBL" id="LJOY01000155">
    <property type="protein sequence ID" value="OBQ16149.1"/>
    <property type="molecule type" value="Genomic_DNA"/>
</dbReference>
<name>A0A1B7VG28_APHFL</name>
<dbReference type="SUPFAM" id="SSF46689">
    <property type="entry name" value="Homeodomain-like"/>
    <property type="match status" value="1"/>
</dbReference>
<dbReference type="Proteomes" id="UP000092382">
    <property type="component" value="Unassembled WGS sequence"/>
</dbReference>
<gene>
    <name evidence="2" type="ORF">AN481_19470</name>
</gene>
<reference evidence="2 3" key="1">
    <citation type="submission" date="2015-09" db="EMBL/GenBank/DDBJ databases">
        <title>Whole genome shotgun sequence assembly of Aphanizomenon flos-aquae UKL13.</title>
        <authorList>
            <person name="Driscoll C."/>
        </authorList>
    </citation>
    <scope>NUCLEOTIDE SEQUENCE [LARGE SCALE GENOMIC DNA]</scope>
    <source>
        <strain evidence="2">MDT13</strain>
    </source>
</reference>
<proteinExistence type="predicted"/>